<comment type="similarity">
    <text evidence="1 6">Belongs to the Cob(I)alamin adenosyltransferase family.</text>
</comment>
<comment type="catalytic activity">
    <reaction evidence="6">
        <text>2 cob(II)alamin + reduced [electron-transfer flavoprotein] + 2 ATP = 2 adenosylcob(III)alamin + 2 triphosphate + oxidized [electron-transfer flavoprotein] + 3 H(+)</text>
        <dbReference type="Rhea" id="RHEA:28671"/>
        <dbReference type="Rhea" id="RHEA-COMP:10685"/>
        <dbReference type="Rhea" id="RHEA-COMP:10686"/>
        <dbReference type="ChEBI" id="CHEBI:15378"/>
        <dbReference type="ChEBI" id="CHEBI:16304"/>
        <dbReference type="ChEBI" id="CHEBI:18036"/>
        <dbReference type="ChEBI" id="CHEBI:18408"/>
        <dbReference type="ChEBI" id="CHEBI:30616"/>
        <dbReference type="ChEBI" id="CHEBI:57692"/>
        <dbReference type="ChEBI" id="CHEBI:58307"/>
        <dbReference type="EC" id="2.5.1.17"/>
    </reaction>
</comment>
<dbReference type="Pfam" id="PF01923">
    <property type="entry name" value="Cob_adeno_trans"/>
    <property type="match status" value="1"/>
</dbReference>
<dbReference type="InterPro" id="IPR016030">
    <property type="entry name" value="CblAdoTrfase-like"/>
</dbReference>
<keyword evidence="11" id="KW-1185">Reference proteome</keyword>
<evidence type="ECO:0000256" key="6">
    <source>
        <dbReference type="RuleBase" id="RU366026"/>
    </source>
</evidence>
<organism evidence="8 11">
    <name type="scientific">Phocaeicola plebeius</name>
    <dbReference type="NCBI Taxonomy" id="310297"/>
    <lineage>
        <taxon>Bacteria</taxon>
        <taxon>Pseudomonadati</taxon>
        <taxon>Bacteroidota</taxon>
        <taxon>Bacteroidia</taxon>
        <taxon>Bacteroidales</taxon>
        <taxon>Bacteroidaceae</taxon>
        <taxon>Phocaeicola</taxon>
    </lineage>
</organism>
<name>A0A3E4MVW8_9BACT</name>
<feature type="domain" description="Cobalamin adenosyltransferase-like" evidence="7">
    <location>
        <begin position="6"/>
        <end position="172"/>
    </location>
</feature>
<comment type="caution">
    <text evidence="8">The sequence shown here is derived from an EMBL/GenBank/DDBJ whole genome shotgun (WGS) entry which is preliminary data.</text>
</comment>
<keyword evidence="5 6" id="KW-0067">ATP-binding</keyword>
<evidence type="ECO:0000256" key="3">
    <source>
        <dbReference type="ARBA" id="ARBA00022679"/>
    </source>
</evidence>
<evidence type="ECO:0000313" key="12">
    <source>
        <dbReference type="Proteomes" id="UP000283485"/>
    </source>
</evidence>
<dbReference type="PANTHER" id="PTHR12213">
    <property type="entry name" value="CORRINOID ADENOSYLTRANSFERASE"/>
    <property type="match status" value="1"/>
</dbReference>
<evidence type="ECO:0000313" key="9">
    <source>
        <dbReference type="EMBL" id="RHF90604.1"/>
    </source>
</evidence>
<dbReference type="InterPro" id="IPR029499">
    <property type="entry name" value="PduO-typ"/>
</dbReference>
<dbReference type="EMBL" id="QRQK01000036">
    <property type="protein sequence ID" value="RHM93144.1"/>
    <property type="molecule type" value="Genomic_DNA"/>
</dbReference>
<dbReference type="EC" id="2.5.1.17" evidence="6"/>
<evidence type="ECO:0000313" key="13">
    <source>
        <dbReference type="Proteomes" id="UP000285109"/>
    </source>
</evidence>
<dbReference type="AlphaFoldDB" id="A0A3E4MVW8"/>
<comment type="subunit">
    <text evidence="2">Homotrimer.</text>
</comment>
<comment type="catalytic activity">
    <reaction evidence="6">
        <text>2 cob(II)yrinate a,c diamide + reduced [electron-transfer flavoprotein] + 2 ATP = 2 adenosylcob(III)yrinate a,c-diamide + 2 triphosphate + oxidized [electron-transfer flavoprotein] + 3 H(+)</text>
        <dbReference type="Rhea" id="RHEA:11528"/>
        <dbReference type="Rhea" id="RHEA-COMP:10685"/>
        <dbReference type="Rhea" id="RHEA-COMP:10686"/>
        <dbReference type="ChEBI" id="CHEBI:15378"/>
        <dbReference type="ChEBI" id="CHEBI:18036"/>
        <dbReference type="ChEBI" id="CHEBI:30616"/>
        <dbReference type="ChEBI" id="CHEBI:57692"/>
        <dbReference type="ChEBI" id="CHEBI:58307"/>
        <dbReference type="ChEBI" id="CHEBI:58503"/>
        <dbReference type="ChEBI" id="CHEBI:58537"/>
        <dbReference type="EC" id="2.5.1.17"/>
    </reaction>
</comment>
<evidence type="ECO:0000313" key="10">
    <source>
        <dbReference type="EMBL" id="RHM93144.1"/>
    </source>
</evidence>
<evidence type="ECO:0000313" key="11">
    <source>
        <dbReference type="Proteomes" id="UP000260862"/>
    </source>
</evidence>
<keyword evidence="3 6" id="KW-0808">Transferase</keyword>
<dbReference type="InterPro" id="IPR036451">
    <property type="entry name" value="CblAdoTrfase-like_sf"/>
</dbReference>
<dbReference type="FunFam" id="1.20.1200.10:FF:000001">
    <property type="entry name" value="Cob(I)yrinic acid a,c-diamide adenosyltransferase"/>
    <property type="match status" value="1"/>
</dbReference>
<evidence type="ECO:0000313" key="8">
    <source>
        <dbReference type="EMBL" id="RGK53873.1"/>
    </source>
</evidence>
<dbReference type="PANTHER" id="PTHR12213:SF0">
    <property type="entry name" value="CORRINOID ADENOSYLTRANSFERASE MMAB"/>
    <property type="match status" value="1"/>
</dbReference>
<sequence>MKMTKIYTKTGDKGTTSLVGGVRVSKADIRLDAYGTIDELNSFIGLLISVMKDAEHEELLRFVQHKLFSLGSYLATDLEKTTFPVESHISVENVQRLEQAIDEINASLPSLAGFILPGGSYPASVCHVCRTVCRRAERRIQALEESLSYELEEQAKCFVNRLSDYLFVLSRRLNNLTDESEIYWDKRCE</sequence>
<dbReference type="NCBIfam" id="TIGR00636">
    <property type="entry name" value="PduO_Nterm"/>
    <property type="match status" value="1"/>
</dbReference>
<dbReference type="Proteomes" id="UP000260862">
    <property type="component" value="Unassembled WGS sequence"/>
</dbReference>
<dbReference type="EMBL" id="QRHQ01000014">
    <property type="protein sequence ID" value="RHF90604.1"/>
    <property type="molecule type" value="Genomic_DNA"/>
</dbReference>
<dbReference type="GO" id="GO:0008817">
    <property type="term" value="F:corrinoid adenosyltransferase activity"/>
    <property type="evidence" value="ECO:0007669"/>
    <property type="project" value="UniProtKB-UniRule"/>
</dbReference>
<dbReference type="SUPFAM" id="SSF89028">
    <property type="entry name" value="Cobalamin adenosyltransferase-like"/>
    <property type="match status" value="1"/>
</dbReference>
<protein>
    <recommendedName>
        <fullName evidence="6">Corrinoid adenosyltransferase</fullName>
        <ecNumber evidence="6">2.5.1.17</ecNumber>
    </recommendedName>
    <alternativeName>
        <fullName evidence="6">Cob(II)alamin adenosyltransferase</fullName>
    </alternativeName>
    <alternativeName>
        <fullName evidence="6">Cob(II)yrinic acid a,c-diamide adenosyltransferase</fullName>
    </alternativeName>
    <alternativeName>
        <fullName evidence="6">Cobinamide/cobalamin adenosyltransferase</fullName>
    </alternativeName>
</protein>
<dbReference type="RefSeq" id="WP_022054649.1">
    <property type="nucleotide sequence ID" value="NZ_CABOGR010000022.1"/>
</dbReference>
<proteinExistence type="inferred from homology"/>
<evidence type="ECO:0000256" key="4">
    <source>
        <dbReference type="ARBA" id="ARBA00022741"/>
    </source>
</evidence>
<dbReference type="UniPathway" id="UPA00148">
    <property type="reaction ID" value="UER00233"/>
</dbReference>
<dbReference type="Gene3D" id="1.20.1200.10">
    <property type="entry name" value="Cobalamin adenosyltransferase-like"/>
    <property type="match status" value="1"/>
</dbReference>
<dbReference type="Proteomes" id="UP000283485">
    <property type="component" value="Unassembled WGS sequence"/>
</dbReference>
<dbReference type="GO" id="GO:0009236">
    <property type="term" value="P:cobalamin biosynthetic process"/>
    <property type="evidence" value="ECO:0007669"/>
    <property type="project" value="UniProtKB-UniRule"/>
</dbReference>
<reference evidence="11 12" key="1">
    <citation type="submission" date="2018-08" db="EMBL/GenBank/DDBJ databases">
        <title>A genome reference for cultivated species of the human gut microbiota.</title>
        <authorList>
            <person name="Zou Y."/>
            <person name="Xue W."/>
            <person name="Luo G."/>
        </authorList>
    </citation>
    <scope>NUCLEOTIDE SEQUENCE [LARGE SCALE GENOMIC DNA]</scope>
    <source>
        <strain evidence="10 13">AF31-28B-AC</strain>
        <strain evidence="9 12">AM23-23</strain>
        <strain evidence="8 11">TF10-3AC</strain>
    </source>
</reference>
<keyword evidence="4 6" id="KW-0547">Nucleotide-binding</keyword>
<accession>A0A3E4MVW8</accession>
<dbReference type="GO" id="GO:0005524">
    <property type="term" value="F:ATP binding"/>
    <property type="evidence" value="ECO:0007669"/>
    <property type="project" value="UniProtKB-UniRule"/>
</dbReference>
<dbReference type="EMBL" id="QSQT01000022">
    <property type="protein sequence ID" value="RGK53873.1"/>
    <property type="molecule type" value="Genomic_DNA"/>
</dbReference>
<comment type="pathway">
    <text evidence="6">Cofactor biosynthesis; adenosylcobalamin biosynthesis; adenosylcobalamin from cob(II)yrinate a,c-diamide: step 2/7.</text>
</comment>
<dbReference type="Proteomes" id="UP000285109">
    <property type="component" value="Unassembled WGS sequence"/>
</dbReference>
<gene>
    <name evidence="9" type="ORF">DW653_08790</name>
    <name evidence="10" type="ORF">DWZ34_14970</name>
    <name evidence="8" type="ORF">DXD04_11735</name>
</gene>
<evidence type="ECO:0000259" key="7">
    <source>
        <dbReference type="Pfam" id="PF01923"/>
    </source>
</evidence>
<evidence type="ECO:0000256" key="2">
    <source>
        <dbReference type="ARBA" id="ARBA00011233"/>
    </source>
</evidence>
<evidence type="ECO:0000256" key="5">
    <source>
        <dbReference type="ARBA" id="ARBA00022840"/>
    </source>
</evidence>
<keyword evidence="6" id="KW-0169">Cobalamin biosynthesis</keyword>
<evidence type="ECO:0000256" key="1">
    <source>
        <dbReference type="ARBA" id="ARBA00007487"/>
    </source>
</evidence>